<gene>
    <name evidence="1" type="ORF">EVOR1521_LOCUS18537</name>
</gene>
<protein>
    <submittedName>
        <fullName evidence="1">Uncharacterized protein</fullName>
    </submittedName>
</protein>
<evidence type="ECO:0000313" key="2">
    <source>
        <dbReference type="Proteomes" id="UP001178507"/>
    </source>
</evidence>
<organism evidence="1 2">
    <name type="scientific">Effrenium voratum</name>
    <dbReference type="NCBI Taxonomy" id="2562239"/>
    <lineage>
        <taxon>Eukaryota</taxon>
        <taxon>Sar</taxon>
        <taxon>Alveolata</taxon>
        <taxon>Dinophyceae</taxon>
        <taxon>Suessiales</taxon>
        <taxon>Symbiodiniaceae</taxon>
        <taxon>Effrenium</taxon>
    </lineage>
</organism>
<reference evidence="1" key="1">
    <citation type="submission" date="2023-08" db="EMBL/GenBank/DDBJ databases">
        <authorList>
            <person name="Chen Y."/>
            <person name="Shah S."/>
            <person name="Dougan E. K."/>
            <person name="Thang M."/>
            <person name="Chan C."/>
        </authorList>
    </citation>
    <scope>NUCLEOTIDE SEQUENCE</scope>
</reference>
<sequence>MFAKGKPWKGHGNGQGKWQGEEFRCPLPACDAKSKDILWQGLNGGQIQPPICGFDRGHVLGSAGEMYFEVFGRCRIRLARDAGTWLSQDDHADFNVPAVLAGQHFRSISELQRRIVSIREADDGGDGPRRLSQQDELLMRAVFQHHPKAARKLKDLQFIQVGPSSKSNDPRHRTFSVMRSEQDGEDISYVSCLRCLAEEAAGRIPTERLVSLASITNGHELKLQIGTDSWALGEAVDSLGVRVDLERRQLFLHLSSSCSGPWPLNHAATANLTIVADEPRAEIAIHWVGPFRLRTAAVGSGATATVPIRQSLERLMQDSWLRRSYRWPGKS</sequence>
<keyword evidence="2" id="KW-1185">Reference proteome</keyword>
<evidence type="ECO:0000313" key="1">
    <source>
        <dbReference type="EMBL" id="CAJ1393730.1"/>
    </source>
</evidence>
<accession>A0AA36ITP9</accession>
<dbReference type="Proteomes" id="UP001178507">
    <property type="component" value="Unassembled WGS sequence"/>
</dbReference>
<name>A0AA36ITP9_9DINO</name>
<dbReference type="AlphaFoldDB" id="A0AA36ITP9"/>
<dbReference type="Gene3D" id="3.10.450.40">
    <property type="match status" value="1"/>
</dbReference>
<comment type="caution">
    <text evidence="1">The sequence shown here is derived from an EMBL/GenBank/DDBJ whole genome shotgun (WGS) entry which is preliminary data.</text>
</comment>
<dbReference type="Pfam" id="PF11523">
    <property type="entry name" value="DUF3223"/>
    <property type="match status" value="1"/>
</dbReference>
<dbReference type="EMBL" id="CAUJNA010002643">
    <property type="protein sequence ID" value="CAJ1393730.1"/>
    <property type="molecule type" value="Genomic_DNA"/>
</dbReference>
<proteinExistence type="predicted"/>